<dbReference type="SMART" id="SM00409">
    <property type="entry name" value="IG"/>
    <property type="match status" value="4"/>
</dbReference>
<dbReference type="PANTHER" id="PTHR44337:SF23">
    <property type="entry name" value="V-SET AND IMMUNOGLOBULIN DOMAIN CONTAINING 10 LIKE 2"/>
    <property type="match status" value="1"/>
</dbReference>
<feature type="domain" description="Fibronectin type-III" evidence="9">
    <location>
        <begin position="599"/>
        <end position="699"/>
    </location>
</feature>
<evidence type="ECO:0000313" key="11">
    <source>
        <dbReference type="Proteomes" id="UP000005640"/>
    </source>
</evidence>
<evidence type="ECO:0000313" key="10">
    <source>
        <dbReference type="Ensembl" id="ENSP00000509422.1"/>
    </source>
</evidence>
<dbReference type="InterPro" id="IPR052598">
    <property type="entry name" value="IgSF_CEA-related"/>
</dbReference>
<dbReference type="PANTHER" id="PTHR44337">
    <property type="entry name" value="CARCINOEMBRYONIC ANTIGEN-RELATED CELL ADHESION MOLECULE 8"/>
    <property type="match status" value="1"/>
</dbReference>
<dbReference type="Ensembl" id="ENST00000686984.1">
    <property type="protein sequence ID" value="ENSP00000509422.1"/>
    <property type="gene ID" value="ENSG00000283703.3"/>
</dbReference>
<dbReference type="InterPro" id="IPR003599">
    <property type="entry name" value="Ig_sub"/>
</dbReference>
<dbReference type="InterPro" id="IPR003598">
    <property type="entry name" value="Ig_sub2"/>
</dbReference>
<reference evidence="10 11" key="2">
    <citation type="journal article" date="2004" name="Nature">
        <title>Finishing the euchromatic sequence of the human genome.</title>
        <authorList>
            <consortium name="International Human Genome Sequencing Consortium"/>
        </authorList>
    </citation>
    <scope>NUCLEOTIDE SEQUENCE [LARGE SCALE GENOMIC DNA]</scope>
</reference>
<keyword evidence="1 7" id="KW-0732">Signal</keyword>
<feature type="domain" description="Ig-like" evidence="8">
    <location>
        <begin position="242"/>
        <end position="324"/>
    </location>
</feature>
<evidence type="ECO:0000256" key="1">
    <source>
        <dbReference type="ARBA" id="ARBA00022729"/>
    </source>
</evidence>
<feature type="domain" description="Ig-like" evidence="8">
    <location>
        <begin position="501"/>
        <end position="593"/>
    </location>
</feature>
<dbReference type="CDD" id="cd00096">
    <property type="entry name" value="Ig"/>
    <property type="match status" value="1"/>
</dbReference>
<feature type="signal peptide" evidence="7">
    <location>
        <begin position="1"/>
        <end position="28"/>
    </location>
</feature>
<evidence type="ECO:0000256" key="2">
    <source>
        <dbReference type="ARBA" id="ARBA00023157"/>
    </source>
</evidence>
<gene>
    <name evidence="10" type="primary">VSIG10L2</name>
</gene>
<dbReference type="Pfam" id="PF13927">
    <property type="entry name" value="Ig_3"/>
    <property type="match status" value="3"/>
</dbReference>
<dbReference type="EMBL" id="AP000842">
    <property type="status" value="NOT_ANNOTATED_CDS"/>
    <property type="molecule type" value="Genomic_DNA"/>
</dbReference>
<dbReference type="InterPro" id="IPR003961">
    <property type="entry name" value="FN3_dom"/>
</dbReference>
<keyword evidence="3" id="KW-0325">Glycoprotein</keyword>
<evidence type="ECO:0000256" key="7">
    <source>
        <dbReference type="SAM" id="SignalP"/>
    </source>
</evidence>
<feature type="domain" description="Ig-like" evidence="8">
    <location>
        <begin position="150"/>
        <end position="227"/>
    </location>
</feature>
<dbReference type="InterPro" id="IPR036116">
    <property type="entry name" value="FN3_sf"/>
</dbReference>
<dbReference type="HGNC" id="HGNC:27879">
    <property type="gene designation" value="VSIG10L2"/>
</dbReference>
<feature type="domain" description="Ig-like" evidence="8">
    <location>
        <begin position="404"/>
        <end position="485"/>
    </location>
</feature>
<dbReference type="RefSeq" id="NP_001352006.1">
    <property type="nucleotide sequence ID" value="NM_001365077.2"/>
</dbReference>
<proteinExistence type="predicted"/>
<feature type="chain" id="PRO_5035289358" evidence="7">
    <location>
        <begin position="29"/>
        <end position="793"/>
    </location>
</feature>
<dbReference type="SUPFAM" id="SSF48726">
    <property type="entry name" value="Immunoglobulin"/>
    <property type="match status" value="4"/>
</dbReference>
<evidence type="ECO:0000259" key="8">
    <source>
        <dbReference type="PROSITE" id="PS50835"/>
    </source>
</evidence>
<keyword evidence="6" id="KW-1133">Transmembrane helix</keyword>
<dbReference type="Gene3D" id="2.60.40.10">
    <property type="entry name" value="Immunoglobulins"/>
    <property type="match status" value="4"/>
</dbReference>
<keyword evidence="2" id="KW-1015">Disulfide bond</keyword>
<feature type="compositionally biased region" description="Polar residues" evidence="5">
    <location>
        <begin position="765"/>
        <end position="793"/>
    </location>
</feature>
<feature type="region of interest" description="Disordered" evidence="5">
    <location>
        <begin position="740"/>
        <end position="793"/>
    </location>
</feature>
<dbReference type="InterPro" id="IPR007110">
    <property type="entry name" value="Ig-like_dom"/>
</dbReference>
<reference evidence="10" key="5">
    <citation type="submission" date="2025-09" db="UniProtKB">
        <authorList>
            <consortium name="Ensembl"/>
        </authorList>
    </citation>
    <scope>IDENTIFICATION</scope>
</reference>
<dbReference type="SUPFAM" id="SSF49265">
    <property type="entry name" value="Fibronectin type III"/>
    <property type="match status" value="1"/>
</dbReference>
<dbReference type="GeneTree" id="ENSGT00940000163088"/>
<dbReference type="OrthoDB" id="9442762at2759"/>
<evidence type="ECO:0000259" key="9">
    <source>
        <dbReference type="PROSITE" id="PS50853"/>
    </source>
</evidence>
<feature type="transmembrane region" description="Helical" evidence="6">
    <location>
        <begin position="701"/>
        <end position="724"/>
    </location>
</feature>
<keyword evidence="4" id="KW-0393">Immunoglobulin domain</keyword>
<keyword evidence="6" id="KW-0812">Transmembrane</keyword>
<evidence type="ECO:0000256" key="5">
    <source>
        <dbReference type="SAM" id="MobiDB-lite"/>
    </source>
</evidence>
<keyword evidence="11" id="KW-1185">Reference proteome</keyword>
<feature type="compositionally biased region" description="Basic and acidic residues" evidence="5">
    <location>
        <begin position="745"/>
        <end position="757"/>
    </location>
</feature>
<dbReference type="AlphaFoldDB" id="A0A8I5KPR9"/>
<reference evidence="10" key="4">
    <citation type="submission" date="2025-08" db="UniProtKB">
        <authorList>
            <consortium name="Ensembl"/>
        </authorList>
    </citation>
    <scope>IDENTIFICATION</scope>
</reference>
<dbReference type="InterPro" id="IPR036179">
    <property type="entry name" value="Ig-like_dom_sf"/>
</dbReference>
<protein>
    <submittedName>
        <fullName evidence="10">V-set and immunoglobulin domain containing 10 like 2</fullName>
    </submittedName>
</protein>
<evidence type="ECO:0000256" key="6">
    <source>
        <dbReference type="SAM" id="Phobius"/>
    </source>
</evidence>
<sequence length="793" mass="84455">MVGQRAQHSPVSLLLLIHLCLLHLRASGQPHPTPEAPVEEVVSVQGVRGGSVELACGSGPAPLLVLWSFTPLGSLVPRPVAVTDGAMSKVEAIASALGVVSLRNSSLVLGELHEGARGHFLCQVLHVAGGQLHAAYSHLTLAVLVPVSKPQVRLSNPSPVEGASVVATCAVREGTEPVTFAWQHRAPRGLGEALVGVTEPLFQLDPVNRTHLGWYMCSASNSVNRLSSDGAFLDVIYGPDKPVITMEPLGLTEEGFWASEREEVTLSCLAASNPPSHYVWLRDHTQVHTGPTYVIARAGRVHTGLYTCLARNSYLDTRTQTTVQLTIYYPPEGQPSCAVHPSPEAVTLLCAWPGGLPPAQLQWEGPQGPGPTAPSNVTWSHAAAQLPSGSVFTCTGQHPALAPPALCTVMLWEPLGRPTCWSTATMGDQFIMLSCEWPGGEPPATLGWLDEQQQPLGGSSSSMAVHLLQAQEDLAGREFTCRGTHLLRTPDPHCHLQLEAPQLDVAEPRVSVLEGGEAWLECSLRGGTPPAQLLWLGPQQQKVDPGTSGFMLHPEGAQLRLGIYDADPAHHRGTYQCVARNAVGNSSQSVLLEVLRYPAPPNVTISRLTYGRHRREVQLQWAILGPGNLTGFLVQRKASALGPGAGAWETAASDIEPESRGRRLGGLDPGVLYAFRILALNHHTAGHPSEVKIPADPPFSAYPAVLGAAGTGMVVATVASLLVFQYAARHPETFPRLGQLLVPTEQRHQQRGSREDAEAPAGLETPTTTPGLDPAQETTDSPVNVTITVTATP</sequence>
<dbReference type="InterPro" id="IPR013783">
    <property type="entry name" value="Ig-like_fold"/>
</dbReference>
<evidence type="ECO:0000256" key="4">
    <source>
        <dbReference type="ARBA" id="ARBA00023319"/>
    </source>
</evidence>
<dbReference type="Proteomes" id="UP000005640">
    <property type="component" value="Chromosome 11"/>
</dbReference>
<accession>A0A8I5KPR9</accession>
<evidence type="ECO:0000256" key="3">
    <source>
        <dbReference type="ARBA" id="ARBA00023180"/>
    </source>
</evidence>
<dbReference type="PROSITE" id="PS50853">
    <property type="entry name" value="FN3"/>
    <property type="match status" value="1"/>
</dbReference>
<reference evidence="10 11" key="3">
    <citation type="journal article" date="2006" name="Nature">
        <title>Human chromosome 11 DNA sequence and analysis including novel gene identification.</title>
        <authorList>
            <person name="Taylor T.D."/>
            <person name="Noguchi H."/>
            <person name="Totoki Y."/>
            <person name="Toyoda A."/>
            <person name="Kuroki Y."/>
            <person name="Dewar K."/>
            <person name="Lloyd C."/>
            <person name="Itoh T."/>
            <person name="Takeda T."/>
            <person name="Kim D.W."/>
            <person name="She X."/>
            <person name="Barlow K.F."/>
            <person name="Bloom T."/>
            <person name="Bruford E."/>
            <person name="Chang J.L."/>
            <person name="Cuomo C.A."/>
            <person name="Eichler E."/>
            <person name="FitzGerald M.G."/>
            <person name="Jaffe D.B."/>
            <person name="LaButti K."/>
            <person name="Nicol R."/>
            <person name="Park H.S."/>
            <person name="Seaman C."/>
            <person name="Sougnez C."/>
            <person name="Yang X."/>
            <person name="Zimmer A.R."/>
            <person name="Zody M.C."/>
            <person name="Birren B.W."/>
            <person name="Nusbaum C."/>
            <person name="Fujiyama A."/>
            <person name="Hattori M."/>
            <person name="Rogers J."/>
            <person name="Lander E.S."/>
            <person name="Sakaki Y."/>
        </authorList>
    </citation>
    <scope>NUCLEOTIDE SEQUENCE [LARGE SCALE GENOMIC DNA]</scope>
</reference>
<reference evidence="10 11" key="1">
    <citation type="journal article" date="2001" name="Nature">
        <title>Initial sequencing and analysis of the human genome.</title>
        <authorList>
            <consortium name="International Human Genome Sequencing Consortium"/>
            <person name="Lander E.S."/>
            <person name="Linton L.M."/>
            <person name="Birren B."/>
            <person name="Nusbaum C."/>
            <person name="Zody M.C."/>
            <person name="Baldwin J."/>
            <person name="Devon K."/>
            <person name="Dewar K."/>
            <person name="Doyle M."/>
            <person name="FitzHugh W."/>
            <person name="Funke R."/>
            <person name="Gage D."/>
            <person name="Harris K."/>
            <person name="Heaford A."/>
            <person name="Howland J."/>
            <person name="Kann L."/>
            <person name="Lehoczky J."/>
            <person name="LeVine R."/>
            <person name="McEwan P."/>
            <person name="McKernan K."/>
            <person name="Meldrim J."/>
            <person name="Mesirov J.P."/>
            <person name="Miranda C."/>
            <person name="Morris W."/>
            <person name="Naylor J."/>
            <person name="Raymond C."/>
            <person name="Rosetti M."/>
            <person name="Santos R."/>
            <person name="Sheridan A."/>
            <person name="Sougnez C."/>
            <person name="Stange-Thomann N."/>
            <person name="Stojanovic N."/>
            <person name="Subramanian A."/>
            <person name="Wyman D."/>
            <person name="Rogers J."/>
            <person name="Sulston J."/>
            <person name="Ainscough R."/>
            <person name="Beck S."/>
            <person name="Bentley D."/>
            <person name="Burton J."/>
            <person name="Clee C."/>
            <person name="Carter N."/>
            <person name="Coulson A."/>
            <person name="Deadman R."/>
            <person name="Deloukas P."/>
            <person name="Dunham A."/>
            <person name="Dunham I."/>
            <person name="Durbin R."/>
            <person name="French L."/>
            <person name="Grafham D."/>
            <person name="Gregory S."/>
            <person name="Hubbard T."/>
            <person name="Humphray S."/>
            <person name="Hunt A."/>
            <person name="Jones M."/>
            <person name="Lloyd C."/>
            <person name="McMurray A."/>
            <person name="Matthews L."/>
            <person name="Mercer S."/>
            <person name="Milne S."/>
            <person name="Mullikin J.C."/>
            <person name="Mungall A."/>
            <person name="Plumb R."/>
            <person name="Ross M."/>
            <person name="Shownkeen R."/>
            <person name="Sims S."/>
            <person name="Waterston R.H."/>
            <person name="Wilson R.K."/>
            <person name="Hillier L.W."/>
            <person name="McPherson J.D."/>
            <person name="Marra M.A."/>
            <person name="Mardis E.R."/>
            <person name="Fulton L.A."/>
            <person name="Chinwalla A.T."/>
            <person name="Pepin K.H."/>
            <person name="Gish W.R."/>
            <person name="Chissoe S.L."/>
            <person name="Wendl M.C."/>
            <person name="Delehaunty K.D."/>
            <person name="Miner T.L."/>
            <person name="Delehaunty A."/>
            <person name="Kramer J.B."/>
            <person name="Cook L.L."/>
            <person name="Fulton R.S."/>
            <person name="Johnson D.L."/>
            <person name="Minx P.J."/>
            <person name="Clifton S.W."/>
            <person name="Hawkins T."/>
            <person name="Branscomb E."/>
            <person name="Predki P."/>
            <person name="Richardson P."/>
            <person name="Wenning S."/>
            <person name="Slezak T."/>
            <person name="Doggett N."/>
            <person name="Cheng J.F."/>
            <person name="Olsen A."/>
            <person name="Lucas S."/>
            <person name="Elkin C."/>
            <person name="Uberbacher E."/>
            <person name="Frazier M."/>
            <person name="Gibbs R.A."/>
            <person name="Muzny D.M."/>
            <person name="Scherer S.E."/>
            <person name="Bouck J.B."/>
            <person name="Sodergren E.J."/>
            <person name="Worley K.C."/>
            <person name="Rives C.M."/>
            <person name="Gorrell J.H."/>
            <person name="Metzker M.L."/>
            <person name="Naylor S.L."/>
            <person name="Kucherlapati R.S."/>
            <person name="Nelson D.L."/>
            <person name="Weinstock G.M."/>
            <person name="Sakaki Y."/>
            <person name="Fujiyama A."/>
            <person name="Hattori M."/>
            <person name="Yada T."/>
            <person name="Toyoda A."/>
            <person name="Itoh T."/>
            <person name="Kawagoe C."/>
            <person name="Watanabe H."/>
            <person name="Totoki Y."/>
            <person name="Taylor T."/>
            <person name="Weissenbach J."/>
            <person name="Heilig R."/>
            <person name="Saurin W."/>
            <person name="Artiguenave F."/>
            <person name="Brottier P."/>
            <person name="Bruls T."/>
            <person name="Pelletier E."/>
            <person name="Robert C."/>
            <person name="Wincker P."/>
            <person name="Smith D.R."/>
            <person name="Doucette-Stamm L."/>
            <person name="Rubenfield M."/>
            <person name="Weinstock K."/>
            <person name="Lee H.M."/>
            <person name="Dubois J."/>
            <person name="Rosenthal A."/>
            <person name="Platzer M."/>
            <person name="Nyakatura G."/>
            <person name="Taudien S."/>
            <person name="Rump A."/>
            <person name="Yang H."/>
            <person name="Yu J."/>
            <person name="Wang J."/>
            <person name="Huang G."/>
            <person name="Gu J."/>
            <person name="Hood L."/>
            <person name="Rowen L."/>
            <person name="Madan A."/>
            <person name="Qin S."/>
            <person name="Davis R.W."/>
            <person name="Federspiel N.A."/>
            <person name="Abola A.P."/>
            <person name="Proctor M.J."/>
            <person name="Myers R.M."/>
            <person name="Schmutz J."/>
            <person name="Dickson M."/>
            <person name="Grimwood J."/>
            <person name="Cox D.R."/>
            <person name="Olson M.V."/>
            <person name="Kaul R."/>
            <person name="Raymond C."/>
            <person name="Shimizu N."/>
            <person name="Kawasaki K."/>
            <person name="Minoshima S."/>
            <person name="Evans G.A."/>
            <person name="Athanasiou M."/>
            <person name="Schultz R."/>
            <person name="Roe B.A."/>
            <person name="Chen F."/>
            <person name="Pan H."/>
            <person name="Ramser J."/>
            <person name="Lehrach H."/>
            <person name="Reinhardt R."/>
            <person name="McCombie W.R."/>
            <person name="de la Bastide M."/>
            <person name="Dedhia N."/>
            <person name="Blocker H."/>
            <person name="Hornischer K."/>
            <person name="Nordsiek G."/>
            <person name="Agarwala R."/>
            <person name="Aravind L."/>
            <person name="Bailey J.A."/>
            <person name="Bateman A."/>
            <person name="Batzoglou S."/>
            <person name="Birney E."/>
            <person name="Bork P."/>
            <person name="Brown D.G."/>
            <person name="Burge C.B."/>
            <person name="Cerutti L."/>
            <person name="Chen H.C."/>
            <person name="Church D."/>
            <person name="Clamp M."/>
            <person name="Copley R.R."/>
            <person name="Doerks T."/>
            <person name="Eddy S.R."/>
            <person name="Eichler E.E."/>
            <person name="Furey T.S."/>
            <person name="Galagan J."/>
            <person name="Gilbert J.G."/>
            <person name="Harmon C."/>
            <person name="Hayashizaki Y."/>
            <person name="Haussler D."/>
            <person name="Hermjakob H."/>
            <person name="Hokamp K."/>
            <person name="Jang W."/>
            <person name="Johnson L.S."/>
            <person name="Jones T.A."/>
            <person name="Kasif S."/>
            <person name="Kaspryzk A."/>
            <person name="Kennedy S."/>
            <person name="Kent W.J."/>
            <person name="Kitts P."/>
            <person name="Koonin E.V."/>
            <person name="Korf I."/>
            <person name="Kulp D."/>
            <person name="Lancet D."/>
            <person name="Lowe T.M."/>
            <person name="McLysaght A."/>
            <person name="Mikkelsen T."/>
            <person name="Moran J.V."/>
            <person name="Mulder N."/>
            <person name="Pollara V.J."/>
            <person name="Ponting C.P."/>
            <person name="Schuler G."/>
            <person name="Schultz J."/>
            <person name="Slater G."/>
            <person name="Smit A.F."/>
            <person name="Stupka E."/>
            <person name="Szustakowski J."/>
            <person name="Thierry-Mieg D."/>
            <person name="Thierry-Mieg J."/>
            <person name="Wagner L."/>
            <person name="Wallis J."/>
            <person name="Wheeler R."/>
            <person name="Williams A."/>
            <person name="Wolf Y.I."/>
            <person name="Wolfe K.H."/>
            <person name="Yang S.P."/>
            <person name="Yeh R.F."/>
            <person name="Collins F."/>
            <person name="Guyer M.S."/>
            <person name="Peterson J."/>
            <person name="Felsenfeld A."/>
            <person name="Wetterstrand K.A."/>
            <person name="Patrinos A."/>
            <person name="Morgan M.J."/>
            <person name="de Jong P."/>
            <person name="Catanese J.J."/>
            <person name="Osoegawa K."/>
            <person name="Shizuya H."/>
            <person name="Choi S."/>
            <person name="Chen Y.J."/>
        </authorList>
    </citation>
    <scope>NUCLEOTIDE SEQUENCE [LARGE SCALE GENOMIC DNA]</scope>
</reference>
<dbReference type="CTD" id="338667"/>
<dbReference type="CDD" id="cd00063">
    <property type="entry name" value="FN3"/>
    <property type="match status" value="1"/>
</dbReference>
<dbReference type="KEGG" id="hsa:338667"/>
<organism evidence="10 11">
    <name type="scientific">Homo sapiens</name>
    <name type="common">Human</name>
    <dbReference type="NCBI Taxonomy" id="9606"/>
    <lineage>
        <taxon>Eukaryota</taxon>
        <taxon>Metazoa</taxon>
        <taxon>Chordata</taxon>
        <taxon>Craniata</taxon>
        <taxon>Vertebrata</taxon>
        <taxon>Euteleostomi</taxon>
        <taxon>Mammalia</taxon>
        <taxon>Eutheria</taxon>
        <taxon>Euarchontoglires</taxon>
        <taxon>Primates</taxon>
        <taxon>Haplorrhini</taxon>
        <taxon>Catarrhini</taxon>
        <taxon>Hominidae</taxon>
        <taxon>Homo</taxon>
    </lineage>
</organism>
<dbReference type="PROSITE" id="PS50835">
    <property type="entry name" value="IG_LIKE"/>
    <property type="match status" value="4"/>
</dbReference>
<name>A0A8I5KPR9_HUMAN</name>
<dbReference type="MANE-Select" id="ENST00000686984.1">
    <property type="protein sequence ID" value="ENSP00000509422.1"/>
    <property type="RefSeq nucleotide sequence ID" value="NM_001365077.2"/>
    <property type="RefSeq protein sequence ID" value="NP_001352006.1"/>
</dbReference>
<keyword evidence="6" id="KW-0472">Membrane</keyword>
<dbReference type="GeneID" id="338667"/>
<dbReference type="SMART" id="SM00408">
    <property type="entry name" value="IGc2"/>
    <property type="match status" value="4"/>
</dbReference>